<accession>A0A9W6PWW0</accession>
<dbReference type="AlphaFoldDB" id="A0A9W6PWW0"/>
<dbReference type="EMBL" id="BSRZ01000005">
    <property type="protein sequence ID" value="GLW64524.1"/>
    <property type="molecule type" value="Genomic_DNA"/>
</dbReference>
<name>A0A9W6PWW0_9ACTN</name>
<evidence type="ECO:0000313" key="3">
    <source>
        <dbReference type="Proteomes" id="UP001165124"/>
    </source>
</evidence>
<proteinExistence type="predicted"/>
<comment type="caution">
    <text evidence="2">The sequence shown here is derived from an EMBL/GenBank/DDBJ whole genome shotgun (WGS) entry which is preliminary data.</text>
</comment>
<feature type="region of interest" description="Disordered" evidence="1">
    <location>
        <begin position="98"/>
        <end position="122"/>
    </location>
</feature>
<organism evidence="2 3">
    <name type="scientific">Actinomadura rubrobrunea</name>
    <dbReference type="NCBI Taxonomy" id="115335"/>
    <lineage>
        <taxon>Bacteria</taxon>
        <taxon>Bacillati</taxon>
        <taxon>Actinomycetota</taxon>
        <taxon>Actinomycetes</taxon>
        <taxon>Streptosporangiales</taxon>
        <taxon>Thermomonosporaceae</taxon>
        <taxon>Actinomadura</taxon>
    </lineage>
</organism>
<dbReference type="Proteomes" id="UP001165124">
    <property type="component" value="Unassembled WGS sequence"/>
</dbReference>
<gene>
    <name evidence="2" type="ORF">Arub01_27680</name>
</gene>
<keyword evidence="3" id="KW-1185">Reference proteome</keyword>
<evidence type="ECO:0000256" key="1">
    <source>
        <dbReference type="SAM" id="MobiDB-lite"/>
    </source>
</evidence>
<feature type="region of interest" description="Disordered" evidence="1">
    <location>
        <begin position="1"/>
        <end position="23"/>
    </location>
</feature>
<reference evidence="2" key="1">
    <citation type="submission" date="2023-02" db="EMBL/GenBank/DDBJ databases">
        <title>Actinomadura rubrobrunea NBRC 14622.</title>
        <authorList>
            <person name="Ichikawa N."/>
            <person name="Sato H."/>
            <person name="Tonouchi N."/>
        </authorList>
    </citation>
    <scope>NUCLEOTIDE SEQUENCE</scope>
    <source>
        <strain evidence="2">NBRC 14622</strain>
    </source>
</reference>
<sequence>MRGYTSYAKPTGRPAVRATKSERHSQVLLTLKRQIRDGEESGDVAAIAVSDGSVARKRWERPQARAVREVDQQGQFDPVAGLRSRMAGWWRTSHVLIPAAPPPRSPQAAASTVKPRPQHPHG</sequence>
<protein>
    <submittedName>
        <fullName evidence="2">Uncharacterized protein</fullName>
    </submittedName>
</protein>
<evidence type="ECO:0000313" key="2">
    <source>
        <dbReference type="EMBL" id="GLW64524.1"/>
    </source>
</evidence>